<dbReference type="PANTHER" id="PTHR46623">
    <property type="entry name" value="CARBOXYMETHYLENEBUTENOLIDASE-RELATED"/>
    <property type="match status" value="1"/>
</dbReference>
<keyword evidence="2" id="KW-0378">Hydrolase</keyword>
<dbReference type="InterPro" id="IPR029058">
    <property type="entry name" value="AB_hydrolase_fold"/>
</dbReference>
<dbReference type="InterPro" id="IPR051049">
    <property type="entry name" value="Dienelactone_hydrolase-like"/>
</dbReference>
<dbReference type="Gene3D" id="3.40.50.1820">
    <property type="entry name" value="alpha/beta hydrolase"/>
    <property type="match status" value="1"/>
</dbReference>
<dbReference type="GO" id="GO:0016787">
    <property type="term" value="F:hydrolase activity"/>
    <property type="evidence" value="ECO:0007669"/>
    <property type="project" value="UniProtKB-KW"/>
</dbReference>
<dbReference type="SUPFAM" id="SSF53474">
    <property type="entry name" value="alpha/beta-Hydrolases"/>
    <property type="match status" value="1"/>
</dbReference>
<accession>A0ABP5AYD0</accession>
<organism evidence="2 3">
    <name type="scientific">Nocardioides lentus</name>
    <dbReference type="NCBI Taxonomy" id="338077"/>
    <lineage>
        <taxon>Bacteria</taxon>
        <taxon>Bacillati</taxon>
        <taxon>Actinomycetota</taxon>
        <taxon>Actinomycetes</taxon>
        <taxon>Propionibacteriales</taxon>
        <taxon>Nocardioidaceae</taxon>
        <taxon>Nocardioides</taxon>
    </lineage>
</organism>
<evidence type="ECO:0000259" key="1">
    <source>
        <dbReference type="Pfam" id="PF01738"/>
    </source>
</evidence>
<dbReference type="Pfam" id="PF01738">
    <property type="entry name" value="DLH"/>
    <property type="match status" value="1"/>
</dbReference>
<dbReference type="Proteomes" id="UP001501612">
    <property type="component" value="Unassembled WGS sequence"/>
</dbReference>
<gene>
    <name evidence="2" type="ORF">GCM10009737_29240</name>
</gene>
<feature type="domain" description="Dienelactone hydrolase" evidence="1">
    <location>
        <begin position="22"/>
        <end position="236"/>
    </location>
</feature>
<comment type="caution">
    <text evidence="2">The sequence shown here is derived from an EMBL/GenBank/DDBJ whole genome shotgun (WGS) entry which is preliminary data.</text>
</comment>
<evidence type="ECO:0000313" key="3">
    <source>
        <dbReference type="Proteomes" id="UP001501612"/>
    </source>
</evidence>
<dbReference type="EMBL" id="BAAAMY010000007">
    <property type="protein sequence ID" value="GAA1925641.1"/>
    <property type="molecule type" value="Genomic_DNA"/>
</dbReference>
<keyword evidence="3" id="KW-1185">Reference proteome</keyword>
<dbReference type="PANTHER" id="PTHR46623:SF10">
    <property type="entry name" value="CARBOXYMETHYLENEBUTENOLIDASE HOMOLOG"/>
    <property type="match status" value="1"/>
</dbReference>
<dbReference type="InterPro" id="IPR002925">
    <property type="entry name" value="Dienelactn_hydro"/>
</dbReference>
<protein>
    <submittedName>
        <fullName evidence="2">Dienelactone hydrolase family protein</fullName>
    </submittedName>
</protein>
<reference evidence="3" key="1">
    <citation type="journal article" date="2019" name="Int. J. Syst. Evol. Microbiol.">
        <title>The Global Catalogue of Microorganisms (GCM) 10K type strain sequencing project: providing services to taxonomists for standard genome sequencing and annotation.</title>
        <authorList>
            <consortium name="The Broad Institute Genomics Platform"/>
            <consortium name="The Broad Institute Genome Sequencing Center for Infectious Disease"/>
            <person name="Wu L."/>
            <person name="Ma J."/>
        </authorList>
    </citation>
    <scope>NUCLEOTIDE SEQUENCE [LARGE SCALE GENOMIC DNA]</scope>
    <source>
        <strain evidence="3">JCM 14046</strain>
    </source>
</reference>
<sequence>MGERIEIDVAGDAVEAYLTGSGPGVLVCMDAIGLRPRLEEMADEVASWGHTVLVPNLFHRAGRADDLAPAGDLTAPGAREEFFAGAMQRLGAYTPAQAVADGHAGVAALRAHGVDGPVGVVGYCMGAAVAVRAASAMPDDVAACGGFHGGGLVTDAPESPHRTLATARARFAFGHADQDSAMPPEAVATLGETLDGLGLAHVNEVYEGAPHGYSMADTSVYDEAATRRHFTTLHELYADLRA</sequence>
<proteinExistence type="predicted"/>
<evidence type="ECO:0000313" key="2">
    <source>
        <dbReference type="EMBL" id="GAA1925641.1"/>
    </source>
</evidence>
<dbReference type="RefSeq" id="WP_344008311.1">
    <property type="nucleotide sequence ID" value="NZ_BAAAMY010000007.1"/>
</dbReference>
<name>A0ABP5AYD0_9ACTN</name>